<evidence type="ECO:0000256" key="3">
    <source>
        <dbReference type="ARBA" id="ARBA00022448"/>
    </source>
</evidence>
<keyword evidence="4" id="KW-0732">Signal</keyword>
<evidence type="ECO:0000313" key="6">
    <source>
        <dbReference type="Proteomes" id="UP000214746"/>
    </source>
</evidence>
<keyword evidence="6" id="KW-1185">Reference proteome</keyword>
<dbReference type="Proteomes" id="UP000214746">
    <property type="component" value="Unassembled WGS sequence"/>
</dbReference>
<comment type="caution">
    <text evidence="5">The sequence shown here is derived from an EMBL/GenBank/DDBJ whole genome shotgun (WGS) entry which is preliminary data.</text>
</comment>
<dbReference type="InterPro" id="IPR006059">
    <property type="entry name" value="SBP"/>
</dbReference>
<gene>
    <name evidence="5" type="ORF">CBW46_012265</name>
</gene>
<dbReference type="AlphaFoldDB" id="A0A2W1NYE4"/>
<proteinExistence type="inferred from homology"/>
<organism evidence="5 6">
    <name type="scientific">Paenibacillus xerothermodurans</name>
    <dbReference type="NCBI Taxonomy" id="1977292"/>
    <lineage>
        <taxon>Bacteria</taxon>
        <taxon>Bacillati</taxon>
        <taxon>Bacillota</taxon>
        <taxon>Bacilli</taxon>
        <taxon>Bacillales</taxon>
        <taxon>Paenibacillaceae</taxon>
        <taxon>Paenibacillus</taxon>
    </lineage>
</organism>
<accession>A0A2W1NYE4</accession>
<keyword evidence="3" id="KW-0813">Transport</keyword>
<dbReference type="GO" id="GO:0030313">
    <property type="term" value="C:cell envelope"/>
    <property type="evidence" value="ECO:0007669"/>
    <property type="project" value="UniProtKB-SubCell"/>
</dbReference>
<dbReference type="PANTHER" id="PTHR43649">
    <property type="entry name" value="ARABINOSE-BINDING PROTEIN-RELATED"/>
    <property type="match status" value="1"/>
</dbReference>
<dbReference type="OrthoDB" id="9782846at2"/>
<dbReference type="PANTHER" id="PTHR43649:SF31">
    <property type="entry name" value="SN-GLYCEROL-3-PHOSPHATE-BINDING PERIPLASMIC PROTEIN UGPB"/>
    <property type="match status" value="1"/>
</dbReference>
<reference evidence="5" key="1">
    <citation type="submission" date="2018-06" db="EMBL/GenBank/DDBJ databases">
        <title>Paenibacillus xerothermodurans sp. nov. an extremely dry heat resistant spore forming bacterium isolated from the soil of Cape Canaveral, Florida.</title>
        <authorList>
            <person name="Seuylemezian A."/>
            <person name="Kaur N."/>
            <person name="Patil P."/>
            <person name="Patil P."/>
            <person name="Mayilraj S."/>
            <person name="Vaishampayan P."/>
        </authorList>
    </citation>
    <scope>NUCLEOTIDE SEQUENCE [LARGE SCALE GENOMIC DNA]</scope>
    <source>
        <strain evidence="5">ATCC 27380</strain>
    </source>
</reference>
<evidence type="ECO:0000256" key="4">
    <source>
        <dbReference type="ARBA" id="ARBA00022729"/>
    </source>
</evidence>
<dbReference type="Pfam" id="PF01547">
    <property type="entry name" value="SBP_bac_1"/>
    <property type="match status" value="1"/>
</dbReference>
<dbReference type="EMBL" id="NHRJ02000006">
    <property type="protein sequence ID" value="PZE20542.1"/>
    <property type="molecule type" value="Genomic_DNA"/>
</dbReference>
<dbReference type="SUPFAM" id="SSF53850">
    <property type="entry name" value="Periplasmic binding protein-like II"/>
    <property type="match status" value="1"/>
</dbReference>
<sequence length="434" mass="48092">MVEINPTMEGFQMPKRKLLSVLIGAALAAALTAGCTTDSTDAGGQVTIKMSVSGSEQEKKLRYETADLFMQKHPNIKIEWVDLGTDRYQKTMTLVSGGEAPDILYLNDWVFPFAEKGVLMPLDEFIEGDASFNLDSFYKPLVDAFRVDGKLYALTQEVSPLVMYYNKDMFDKQGGPYPTDDWTEQEFIETAKKLTDSGQRQYGYLIENGVLSWGGFLNRAGAHIYSSDGTKSGFDTPEALNALRLMHRIAVQDRSSPNPAEQKAQGQGSDAQFRNGQVAMFASGLWQLPAFKAEPLPFQWDVVRMPKGVTQTTKAGVLEWGISAETKHPKEAWEVLKFFVGPEGMNIVAKYNMALPATQDNAANQMILDSKFPDNVKAFIASAPMVNLEEVTNMRSAEINLAVTQEIDLMLLGTQSPEETQTKIVSTMNQILSE</sequence>
<protein>
    <submittedName>
        <fullName evidence="5">Sugar ABC transporter substrate-binding protein</fullName>
    </submittedName>
</protein>
<comment type="similarity">
    <text evidence="2">Belongs to the bacterial solute-binding protein 1 family.</text>
</comment>
<comment type="subcellular location">
    <subcellularLocation>
        <location evidence="1">Cell envelope</location>
    </subcellularLocation>
</comment>
<evidence type="ECO:0000313" key="5">
    <source>
        <dbReference type="EMBL" id="PZE20542.1"/>
    </source>
</evidence>
<dbReference type="CDD" id="cd13585">
    <property type="entry name" value="PBP2_TMBP_like"/>
    <property type="match status" value="1"/>
</dbReference>
<evidence type="ECO:0000256" key="2">
    <source>
        <dbReference type="ARBA" id="ARBA00008520"/>
    </source>
</evidence>
<evidence type="ECO:0000256" key="1">
    <source>
        <dbReference type="ARBA" id="ARBA00004196"/>
    </source>
</evidence>
<name>A0A2W1NYE4_PAEXE</name>
<dbReference type="InterPro" id="IPR050490">
    <property type="entry name" value="Bact_solute-bd_prot1"/>
</dbReference>
<dbReference type="Gene3D" id="3.40.190.10">
    <property type="entry name" value="Periplasmic binding protein-like II"/>
    <property type="match status" value="1"/>
</dbReference>